<dbReference type="Pfam" id="PF02538">
    <property type="entry name" value="Hydantoinase_B"/>
    <property type="match status" value="1"/>
</dbReference>
<keyword evidence="3" id="KW-1185">Reference proteome</keyword>
<dbReference type="InterPro" id="IPR045079">
    <property type="entry name" value="Oxoprolinase-like"/>
</dbReference>
<dbReference type="EMBL" id="CP036422">
    <property type="protein sequence ID" value="QFU74380.1"/>
    <property type="molecule type" value="Genomic_DNA"/>
</dbReference>
<dbReference type="AlphaFoldDB" id="A0A5P9NF47"/>
<dbReference type="InterPro" id="IPR003692">
    <property type="entry name" value="Hydantoinase_B"/>
</dbReference>
<dbReference type="Proteomes" id="UP000326287">
    <property type="component" value="Chromosome"/>
</dbReference>
<dbReference type="OrthoDB" id="5288472at2"/>
<dbReference type="PANTHER" id="PTHR11365:SF23">
    <property type="entry name" value="HYPOTHETICAL 5-OXOPROLINASE (EUROFUNG)-RELATED"/>
    <property type="match status" value="1"/>
</dbReference>
<dbReference type="GO" id="GO:0017168">
    <property type="term" value="F:5-oxoprolinase (ATP-hydrolyzing) activity"/>
    <property type="evidence" value="ECO:0007669"/>
    <property type="project" value="TreeGrafter"/>
</dbReference>
<protein>
    <submittedName>
        <fullName evidence="2">Hydantoinase B/oxoprolinase family protein</fullName>
    </submittedName>
</protein>
<evidence type="ECO:0000313" key="3">
    <source>
        <dbReference type="Proteomes" id="UP000326287"/>
    </source>
</evidence>
<sequence>MTAKIIESNNTPLDTVDVDGVTVDIIENALRNAREEMDAVLFRTAMSPGIREQGDCFPMIANPDGKMVVGQFGSFIGPFLEAYDEEIEEGDIILTNDPYMCNAAVSHLPDWVVLVPVFKDGRHIAWSAMFGHMSDNGGMVPGSIPIQATSIYQEGIRIPPTKLYKKGVLQKDLLELILHNVRTPQWNRFDLNALVAACNTAAKRCVELAERFGDDVLVSTMNIMLQRNQVAMKHIIEMIIPEEPREFEDYLCDDGMGMGPYRIRCKMWREGSTAIFDFEGTDPQAQSSVNFFLNEDMFKMFFGSFTINVVDPQIVFNDGFYDLVDVRIPQGTLLKPNFPAALSGRTHALGRIFDLLGALLGMGAPEQMLNAAGFSDSPHLFYSGYDSQGEWFQLFQIGFGGIPGRPVGDGPDGHSLWPGFTNVPNEFIESYFPLRIEQYATIPDSGGAGLHRGGNGLSVAYRFLADGEIGIHDERWLIHPWGVLGGETGQRSTKRLVRTDGSEEWLPAKVEGIKVKQGDLLYFNTWGGGGWGDPYLRDPELVKIDVERRLVTTDGALRYGVVLDHSGQIDEPATEALRAKLKQERGETVLFNRGGTIEELKSRCLEETHLPAPVSPSFNSTKIQVSSGN</sequence>
<reference evidence="2 3" key="1">
    <citation type="submission" date="2019-02" db="EMBL/GenBank/DDBJ databases">
        <authorList>
            <person name="Li S.-H."/>
        </authorList>
    </citation>
    <scope>NUCLEOTIDE SEQUENCE [LARGE SCALE GENOMIC DNA]</scope>
    <source>
        <strain evidence="2 3">IMCC14385</strain>
    </source>
</reference>
<proteinExistence type="predicted"/>
<gene>
    <name evidence="2" type="ORF">EY643_01225</name>
</gene>
<feature type="domain" description="Hydantoinase B/oxoprolinase" evidence="1">
    <location>
        <begin position="19"/>
        <end position="534"/>
    </location>
</feature>
<organism evidence="2 3">
    <name type="scientific">Halioglobus maricola</name>
    <dbReference type="NCBI Taxonomy" id="2601894"/>
    <lineage>
        <taxon>Bacteria</taxon>
        <taxon>Pseudomonadati</taxon>
        <taxon>Pseudomonadota</taxon>
        <taxon>Gammaproteobacteria</taxon>
        <taxon>Cellvibrionales</taxon>
        <taxon>Halieaceae</taxon>
        <taxon>Halioglobus</taxon>
    </lineage>
</organism>
<dbReference type="KEGG" id="halc:EY643_01225"/>
<evidence type="ECO:0000259" key="1">
    <source>
        <dbReference type="Pfam" id="PF02538"/>
    </source>
</evidence>
<dbReference type="RefSeq" id="WP_152660492.1">
    <property type="nucleotide sequence ID" value="NZ_CP036422.1"/>
</dbReference>
<evidence type="ECO:0000313" key="2">
    <source>
        <dbReference type="EMBL" id="QFU74380.1"/>
    </source>
</evidence>
<dbReference type="GO" id="GO:0006749">
    <property type="term" value="P:glutathione metabolic process"/>
    <property type="evidence" value="ECO:0007669"/>
    <property type="project" value="TreeGrafter"/>
</dbReference>
<dbReference type="GO" id="GO:0005829">
    <property type="term" value="C:cytosol"/>
    <property type="evidence" value="ECO:0007669"/>
    <property type="project" value="TreeGrafter"/>
</dbReference>
<accession>A0A5P9NF47</accession>
<name>A0A5P9NF47_9GAMM</name>
<dbReference type="PANTHER" id="PTHR11365">
    <property type="entry name" value="5-OXOPROLINASE RELATED"/>
    <property type="match status" value="1"/>
</dbReference>